<dbReference type="InterPro" id="IPR008700">
    <property type="entry name" value="TypeIII_avirulence_cleave"/>
</dbReference>
<sequence>MGYQPTLRECERTKDSLPTLGECERTKDSLPTLGECERMDGSLPTLGISVKGRQFFAASVLDYILYSSLQWQLVAPMEGKHLTTTEAWTNYLKGLNVLVRSSSKVFNGGSRALSLLNGQNKGFKEKPLVINEGGLLNNKVGIVVPDKGKDILVDRIVLSLTEGLKVNMVNEGLTQLKACEGTIVESDNNTSNIQNDFHYVANGNHVEVKYGKKKPKSFVVKRNLNNGSSVAIKKVYFPKQSNNYPDKGSAKTTGGLKANPMVLGSNLKDREELNEVRATAGNSSEILEAKAKVLKVTDSKPALIMLNKFDVLSDLVVTITTENVEMHWNDCVEEGEFVVGDNENVDDVGLKSGVELKLGLETFKVSSSLDNIMADNTSSGKKVKLLKELKLLGSGAKERAAALYLKEFIKENDVFFVGLVETKINSMENFQILSFLRNNWDSFIVPSDGLSGELKLTLIPEIMDIPNSFDQPIPSSNHTVIYVEKSTNHVLHEEENMFSLLGSADDDVGSAVLLIGRCHLAYWFEQGNERLSVPAFGEWDGKVGLPDYSIDFSRIREHRRQNKSRVSLGNEDELLNRTSINGDQSVESLKKNLPLHQQHGNSTVVSLVFHIAGQMIL</sequence>
<accession>A0A2I0WKT0</accession>
<evidence type="ECO:0000259" key="1">
    <source>
        <dbReference type="Pfam" id="PF05627"/>
    </source>
</evidence>
<dbReference type="EMBL" id="KZ502547">
    <property type="protein sequence ID" value="PKU76262.1"/>
    <property type="molecule type" value="Genomic_DNA"/>
</dbReference>
<evidence type="ECO:0000313" key="3">
    <source>
        <dbReference type="Proteomes" id="UP000233837"/>
    </source>
</evidence>
<feature type="domain" description="RIN4 pathogenic type III effector avirulence factor Avr cleavage site" evidence="1">
    <location>
        <begin position="530"/>
        <end position="560"/>
    </location>
</feature>
<dbReference type="Proteomes" id="UP000233837">
    <property type="component" value="Unassembled WGS sequence"/>
</dbReference>
<reference evidence="2 3" key="1">
    <citation type="journal article" date="2016" name="Sci. Rep.">
        <title>The Dendrobium catenatum Lindl. genome sequence provides insights into polysaccharide synthase, floral development and adaptive evolution.</title>
        <authorList>
            <person name="Zhang G.Q."/>
            <person name="Xu Q."/>
            <person name="Bian C."/>
            <person name="Tsai W.C."/>
            <person name="Yeh C.M."/>
            <person name="Liu K.W."/>
            <person name="Yoshida K."/>
            <person name="Zhang L.S."/>
            <person name="Chang S.B."/>
            <person name="Chen F."/>
            <person name="Shi Y."/>
            <person name="Su Y.Y."/>
            <person name="Zhang Y.Q."/>
            <person name="Chen L.J."/>
            <person name="Yin Y."/>
            <person name="Lin M."/>
            <person name="Huang H."/>
            <person name="Deng H."/>
            <person name="Wang Z.W."/>
            <person name="Zhu S.L."/>
            <person name="Zhao X."/>
            <person name="Deng C."/>
            <person name="Niu S.C."/>
            <person name="Huang J."/>
            <person name="Wang M."/>
            <person name="Liu G.H."/>
            <person name="Yang H.J."/>
            <person name="Xiao X.J."/>
            <person name="Hsiao Y.Y."/>
            <person name="Wu W.L."/>
            <person name="Chen Y.Y."/>
            <person name="Mitsuda N."/>
            <person name="Ohme-Takagi M."/>
            <person name="Luo Y.B."/>
            <person name="Van de Peer Y."/>
            <person name="Liu Z.J."/>
        </authorList>
    </citation>
    <scope>NUCLEOTIDE SEQUENCE [LARGE SCALE GENOMIC DNA]</scope>
    <source>
        <tissue evidence="2">The whole plant</tissue>
    </source>
</reference>
<proteinExistence type="predicted"/>
<protein>
    <recommendedName>
        <fullName evidence="1">RIN4 pathogenic type III effector avirulence factor Avr cleavage site domain-containing protein</fullName>
    </recommendedName>
</protein>
<organism evidence="2 3">
    <name type="scientific">Dendrobium catenatum</name>
    <dbReference type="NCBI Taxonomy" id="906689"/>
    <lineage>
        <taxon>Eukaryota</taxon>
        <taxon>Viridiplantae</taxon>
        <taxon>Streptophyta</taxon>
        <taxon>Embryophyta</taxon>
        <taxon>Tracheophyta</taxon>
        <taxon>Spermatophyta</taxon>
        <taxon>Magnoliopsida</taxon>
        <taxon>Liliopsida</taxon>
        <taxon>Asparagales</taxon>
        <taxon>Orchidaceae</taxon>
        <taxon>Epidendroideae</taxon>
        <taxon>Malaxideae</taxon>
        <taxon>Dendrobiinae</taxon>
        <taxon>Dendrobium</taxon>
    </lineage>
</organism>
<gene>
    <name evidence="2" type="ORF">MA16_Dca015582</name>
</gene>
<evidence type="ECO:0000313" key="2">
    <source>
        <dbReference type="EMBL" id="PKU76262.1"/>
    </source>
</evidence>
<dbReference type="AlphaFoldDB" id="A0A2I0WKT0"/>
<name>A0A2I0WKT0_9ASPA</name>
<dbReference type="PANTHER" id="PTHR33882:SF2">
    <property type="entry name" value="EXPRESSED PROTEIN"/>
    <property type="match status" value="1"/>
</dbReference>
<dbReference type="PANTHER" id="PTHR33882">
    <property type="entry name" value="PATHOGENIC TYPE III EFFECTOR AVIRULENCE FACTOR AVR AVRRPT-CLEAVAGE: CLEAVAGE SITE PROTEIN"/>
    <property type="match status" value="1"/>
</dbReference>
<reference evidence="2 3" key="2">
    <citation type="journal article" date="2017" name="Nature">
        <title>The Apostasia genome and the evolution of orchids.</title>
        <authorList>
            <person name="Zhang G.Q."/>
            <person name="Liu K.W."/>
            <person name="Li Z."/>
            <person name="Lohaus R."/>
            <person name="Hsiao Y.Y."/>
            <person name="Niu S.C."/>
            <person name="Wang J.Y."/>
            <person name="Lin Y.C."/>
            <person name="Xu Q."/>
            <person name="Chen L.J."/>
            <person name="Yoshida K."/>
            <person name="Fujiwara S."/>
            <person name="Wang Z.W."/>
            <person name="Zhang Y.Q."/>
            <person name="Mitsuda N."/>
            <person name="Wang M."/>
            <person name="Liu G.H."/>
            <person name="Pecoraro L."/>
            <person name="Huang H.X."/>
            <person name="Xiao X.J."/>
            <person name="Lin M."/>
            <person name="Wu X.Y."/>
            <person name="Wu W.L."/>
            <person name="Chen Y.Y."/>
            <person name="Chang S.B."/>
            <person name="Sakamoto S."/>
            <person name="Ohme-Takagi M."/>
            <person name="Yagi M."/>
            <person name="Zeng S.J."/>
            <person name="Shen C.Y."/>
            <person name="Yeh C.M."/>
            <person name="Luo Y.B."/>
            <person name="Tsai W.C."/>
            <person name="Van de Peer Y."/>
            <person name="Liu Z.J."/>
        </authorList>
    </citation>
    <scope>NUCLEOTIDE SEQUENCE [LARGE SCALE GENOMIC DNA]</scope>
    <source>
        <tissue evidence="2">The whole plant</tissue>
    </source>
</reference>
<keyword evidence="3" id="KW-1185">Reference proteome</keyword>
<dbReference type="Pfam" id="PF05627">
    <property type="entry name" value="AvrRpt-cleavage"/>
    <property type="match status" value="1"/>
</dbReference>